<comment type="caution">
    <text evidence="2">The sequence shown here is derived from an EMBL/GenBank/DDBJ whole genome shotgun (WGS) entry which is preliminary data.</text>
</comment>
<dbReference type="GO" id="GO:0016787">
    <property type="term" value="F:hydrolase activity"/>
    <property type="evidence" value="ECO:0007669"/>
    <property type="project" value="UniProtKB-KW"/>
</dbReference>
<name>A0ABP8IP47_9BACT</name>
<dbReference type="SUPFAM" id="SSF53474">
    <property type="entry name" value="alpha/beta-Hydrolases"/>
    <property type="match status" value="1"/>
</dbReference>
<evidence type="ECO:0000256" key="1">
    <source>
        <dbReference type="SAM" id="SignalP"/>
    </source>
</evidence>
<organism evidence="2 3">
    <name type="scientific">Hymenobacter saemangeumensis</name>
    <dbReference type="NCBI Taxonomy" id="1084522"/>
    <lineage>
        <taxon>Bacteria</taxon>
        <taxon>Pseudomonadati</taxon>
        <taxon>Bacteroidota</taxon>
        <taxon>Cytophagia</taxon>
        <taxon>Cytophagales</taxon>
        <taxon>Hymenobacteraceae</taxon>
        <taxon>Hymenobacter</taxon>
    </lineage>
</organism>
<feature type="chain" id="PRO_5047045813" evidence="1">
    <location>
        <begin position="23"/>
        <end position="341"/>
    </location>
</feature>
<feature type="signal peptide" evidence="1">
    <location>
        <begin position="1"/>
        <end position="22"/>
    </location>
</feature>
<proteinExistence type="predicted"/>
<gene>
    <name evidence="2" type="ORF">GCM10023185_34700</name>
</gene>
<dbReference type="EMBL" id="BAABGZ010000072">
    <property type="protein sequence ID" value="GAA4364856.1"/>
    <property type="molecule type" value="Genomic_DNA"/>
</dbReference>
<keyword evidence="1" id="KW-0732">Signal</keyword>
<dbReference type="Gene3D" id="3.40.50.1820">
    <property type="entry name" value="alpha/beta hydrolase"/>
    <property type="match status" value="1"/>
</dbReference>
<protein>
    <submittedName>
        <fullName evidence="2">Dienelactone hydrolase family protein</fullName>
    </submittedName>
</protein>
<sequence>MRILGLFLGLVLLKAAPGMAQAATTRPQPADFGFRHLVVMFGRDSVQVLVQSPPGREQARLPLLLWVQGSLPRPLIMLEAGRPFGVFPFLTKQTKLSCHLVVIGKPGIPLVADVRDLGASQSFVDKATQIPPLYYCQRNYLDYYLRRNEAVLRFLKKQPWVDARSVTVAGHSEGSTIAAGLATVPGLVSRAAYLSGNPLGRMLTNVVEARQDEAAGDSAAVAQMFGYWREVVADPARMDCTPGDHNRATFGFSAAPLVALLQAKVPVFVGYGTLDRGVVGNDYLQLQAMEQHKNNFTFRAYPGREHNFFSTKDGRVNYDDYFWPKVGEDFLRWAGLWPTAR</sequence>
<evidence type="ECO:0000313" key="3">
    <source>
        <dbReference type="Proteomes" id="UP001501153"/>
    </source>
</evidence>
<keyword evidence="2" id="KW-0378">Hydrolase</keyword>
<dbReference type="InterPro" id="IPR029058">
    <property type="entry name" value="AB_hydrolase_fold"/>
</dbReference>
<evidence type="ECO:0000313" key="2">
    <source>
        <dbReference type="EMBL" id="GAA4364856.1"/>
    </source>
</evidence>
<dbReference type="Proteomes" id="UP001501153">
    <property type="component" value="Unassembled WGS sequence"/>
</dbReference>
<reference evidence="3" key="1">
    <citation type="journal article" date="2019" name="Int. J. Syst. Evol. Microbiol.">
        <title>The Global Catalogue of Microorganisms (GCM) 10K type strain sequencing project: providing services to taxonomists for standard genome sequencing and annotation.</title>
        <authorList>
            <consortium name="The Broad Institute Genomics Platform"/>
            <consortium name="The Broad Institute Genome Sequencing Center for Infectious Disease"/>
            <person name="Wu L."/>
            <person name="Ma J."/>
        </authorList>
    </citation>
    <scope>NUCLEOTIDE SEQUENCE [LARGE SCALE GENOMIC DNA]</scope>
    <source>
        <strain evidence="3">JCM 17923</strain>
    </source>
</reference>
<keyword evidence="3" id="KW-1185">Reference proteome</keyword>
<accession>A0ABP8IP47</accession>